<dbReference type="OrthoDB" id="3440574at2"/>
<keyword evidence="3" id="KW-1133">Transmembrane helix</keyword>
<evidence type="ECO:0000313" key="7">
    <source>
        <dbReference type="Proteomes" id="UP000060513"/>
    </source>
</evidence>
<dbReference type="AlphaFoldDB" id="A0A0M4D614"/>
<sequence length="513" mass="54669">MTSFIARLPGGPLTKAAALAVALAVLGAAVWTGIVVLRPDPACGKGIEERGPEGARECTGVTDGSFVFAANLKEVSARIKAENDRIKDEPHVSVAVMLPMAPAQVFEQQKTLHEVQGAYLAQFRANHDSNSKKPAIRLLLANPGRSHTHWKPVADQLGAMSESGTDNLRAVIGFDVSTATTQAAIGHLTRELGIPVVGGPITADDSGNSPQRPDAYPGLARVVPTTTDQARALSHFNKNIDPKHTLVVEDIRTGDNYVDALKRAFAERTLGSPRAPEQYRAPEEFHEEGTTANAFDQMVDTICTSAAKVIYFAGRPVQLRQFVNELGNRGCTEKKYTVITGSGASTLSSDKLLDWDAFRKGVTLQYAAVAHPDAWTGPEAPATGGSAAAYRTLAELANGKEIGNIGPVELTDSRTITFYDAGLTAITAIRMRDDGDPVIPTLGRISDAWLRLHGMGKVDGASGWICLDNYGNPYNKAVSVVELAPDAPGRIRFVGLAWPTGRPTPADCTASRT</sequence>
<dbReference type="InterPro" id="IPR001828">
    <property type="entry name" value="ANF_lig-bd_rcpt"/>
</dbReference>
<evidence type="ECO:0000256" key="3">
    <source>
        <dbReference type="ARBA" id="ARBA00022989"/>
    </source>
</evidence>
<accession>A0A0M4D614</accession>
<comment type="subcellular location">
    <subcellularLocation>
        <location evidence="1">Membrane</location>
    </subcellularLocation>
</comment>
<evidence type="ECO:0000259" key="5">
    <source>
        <dbReference type="Pfam" id="PF01094"/>
    </source>
</evidence>
<dbReference type="Pfam" id="PF01094">
    <property type="entry name" value="ANF_receptor"/>
    <property type="match status" value="1"/>
</dbReference>
<evidence type="ECO:0000256" key="4">
    <source>
        <dbReference type="ARBA" id="ARBA00023136"/>
    </source>
</evidence>
<dbReference type="SUPFAM" id="SSF53822">
    <property type="entry name" value="Periplasmic binding protein-like I"/>
    <property type="match status" value="1"/>
</dbReference>
<gene>
    <name evidence="6" type="ORF">SPRI_0828</name>
</gene>
<protein>
    <submittedName>
        <fullName evidence="6">Branched-chain amino acid ABC transporter substrate-binding protein</fullName>
    </submittedName>
</protein>
<keyword evidence="2" id="KW-0812">Transmembrane</keyword>
<organism evidence="6">
    <name type="scientific">Streptomyces pristinaespiralis</name>
    <dbReference type="NCBI Taxonomy" id="38300"/>
    <lineage>
        <taxon>Bacteria</taxon>
        <taxon>Bacillati</taxon>
        <taxon>Actinomycetota</taxon>
        <taxon>Actinomycetes</taxon>
        <taxon>Kitasatosporales</taxon>
        <taxon>Streptomycetaceae</taxon>
        <taxon>Streptomyces</taxon>
    </lineage>
</organism>
<dbReference type="OMA" id="ASGWICL"/>
<reference evidence="6 7" key="1">
    <citation type="submission" date="2015-08" db="EMBL/GenBank/DDBJ databases">
        <title>Genome sequence of the pristinamycin over-producing bacterium Streptomyces pristinaespiralis HCCB10218.</title>
        <authorList>
            <person name="Tian J."/>
            <person name="Yang J."/>
            <person name="Li L."/>
            <person name="Ruan L."/>
            <person name="Wei W."/>
            <person name="Zheng G."/>
            <person name="Wei Z."/>
            <person name="Yang S."/>
            <person name="Ge M."/>
            <person name="Jiang W."/>
            <person name="Lu Y."/>
        </authorList>
    </citation>
    <scope>NUCLEOTIDE SEQUENCE [LARGE SCALE GENOMIC DNA]</scope>
    <source>
        <strain evidence="6 7">HCCB 10218</strain>
    </source>
</reference>
<dbReference type="GO" id="GO:0016020">
    <property type="term" value="C:membrane"/>
    <property type="evidence" value="ECO:0007669"/>
    <property type="project" value="UniProtKB-SubCell"/>
</dbReference>
<dbReference type="STRING" id="38300.SPRI_0828"/>
<dbReference type="GeneID" id="97238093"/>
<dbReference type="RefSeq" id="WP_005308570.1">
    <property type="nucleotide sequence ID" value="NZ_CP011340.1"/>
</dbReference>
<dbReference type="InterPro" id="IPR028082">
    <property type="entry name" value="Peripla_BP_I"/>
</dbReference>
<evidence type="ECO:0000256" key="2">
    <source>
        <dbReference type="ARBA" id="ARBA00022692"/>
    </source>
</evidence>
<dbReference type="EMBL" id="CP011340">
    <property type="protein sequence ID" value="ALC19134.1"/>
    <property type="molecule type" value="Genomic_DNA"/>
</dbReference>
<dbReference type="Gene3D" id="3.40.50.2300">
    <property type="match status" value="2"/>
</dbReference>
<dbReference type="KEGG" id="spri:SPRI_0828"/>
<dbReference type="PATRIC" id="fig|38300.4.peg.890"/>
<feature type="domain" description="Receptor ligand binding region" evidence="5">
    <location>
        <begin position="119"/>
        <end position="351"/>
    </location>
</feature>
<name>A0A0M4D614_STRPR</name>
<evidence type="ECO:0000256" key="1">
    <source>
        <dbReference type="ARBA" id="ARBA00004370"/>
    </source>
</evidence>
<keyword evidence="4" id="KW-0472">Membrane</keyword>
<proteinExistence type="predicted"/>
<dbReference type="Proteomes" id="UP000060513">
    <property type="component" value="Chromosome"/>
</dbReference>
<evidence type="ECO:0000313" key="6">
    <source>
        <dbReference type="EMBL" id="ALC19134.1"/>
    </source>
</evidence>